<gene>
    <name evidence="1" type="ORF">SCOCK_280081</name>
</gene>
<reference evidence="1" key="1">
    <citation type="submission" date="2021-05" db="EMBL/GenBank/DDBJ databases">
        <authorList>
            <person name="Arsene-Ploetze F."/>
        </authorList>
    </citation>
    <scope>NUCLEOTIDE SEQUENCE</scope>
    <source>
        <strain evidence="1">DSM 42138</strain>
    </source>
</reference>
<protein>
    <submittedName>
        <fullName evidence="1">Uncharacterized protein</fullName>
    </submittedName>
</protein>
<proteinExistence type="predicted"/>
<sequence length="84" mass="8683">MGQVTSAAPVPAADALVQWLLQPVAGVAVRARSVAGRRAAGGPPSFGRCAAGLAEWAILRRYAGQSIVMEPCPEFLRPVANLEG</sequence>
<dbReference type="AlphaFoldDB" id="A0A9W4DRB0"/>
<dbReference type="Proteomes" id="UP001152519">
    <property type="component" value="Unassembled WGS sequence"/>
</dbReference>
<name>A0A9W4DRB0_9ACTN</name>
<accession>A0A9W4DRB0</accession>
<evidence type="ECO:0000313" key="2">
    <source>
        <dbReference type="Proteomes" id="UP001152519"/>
    </source>
</evidence>
<organism evidence="1 2">
    <name type="scientific">Actinacidiphila cocklensis</name>
    <dbReference type="NCBI Taxonomy" id="887465"/>
    <lineage>
        <taxon>Bacteria</taxon>
        <taxon>Bacillati</taxon>
        <taxon>Actinomycetota</taxon>
        <taxon>Actinomycetes</taxon>
        <taxon>Kitasatosporales</taxon>
        <taxon>Streptomycetaceae</taxon>
        <taxon>Actinacidiphila</taxon>
    </lineage>
</organism>
<keyword evidence="2" id="KW-1185">Reference proteome</keyword>
<evidence type="ECO:0000313" key="1">
    <source>
        <dbReference type="EMBL" id="CAG6394628.1"/>
    </source>
</evidence>
<dbReference type="EMBL" id="CAJSLV010000057">
    <property type="protein sequence ID" value="CAG6394628.1"/>
    <property type="molecule type" value="Genomic_DNA"/>
</dbReference>
<comment type="caution">
    <text evidence="1">The sequence shown here is derived from an EMBL/GenBank/DDBJ whole genome shotgun (WGS) entry which is preliminary data.</text>
</comment>